<dbReference type="InParanoid" id="A0A0C3EX60"/>
<dbReference type="OrthoDB" id="3239511at2759"/>
<dbReference type="AlphaFoldDB" id="A0A0C3EX60"/>
<name>A0A0C3EX60_PILCF</name>
<dbReference type="Pfam" id="PF18759">
    <property type="entry name" value="Plavaka"/>
    <property type="match status" value="1"/>
</dbReference>
<gene>
    <name evidence="1" type="ORF">PILCRDRAFT_93491</name>
</gene>
<dbReference type="STRING" id="765440.A0A0C3EX60"/>
<dbReference type="InterPro" id="IPR041078">
    <property type="entry name" value="Plavaka"/>
</dbReference>
<reference evidence="2" key="2">
    <citation type="submission" date="2015-01" db="EMBL/GenBank/DDBJ databases">
        <title>Evolutionary Origins and Diversification of the Mycorrhizal Mutualists.</title>
        <authorList>
            <consortium name="DOE Joint Genome Institute"/>
            <consortium name="Mycorrhizal Genomics Consortium"/>
            <person name="Kohler A."/>
            <person name="Kuo A."/>
            <person name="Nagy L.G."/>
            <person name="Floudas D."/>
            <person name="Copeland A."/>
            <person name="Barry K.W."/>
            <person name="Cichocki N."/>
            <person name="Veneault-Fourrey C."/>
            <person name="LaButti K."/>
            <person name="Lindquist E.A."/>
            <person name="Lipzen A."/>
            <person name="Lundell T."/>
            <person name="Morin E."/>
            <person name="Murat C."/>
            <person name="Riley R."/>
            <person name="Ohm R."/>
            <person name="Sun H."/>
            <person name="Tunlid A."/>
            <person name="Henrissat B."/>
            <person name="Grigoriev I.V."/>
            <person name="Hibbett D.S."/>
            <person name="Martin F."/>
        </authorList>
    </citation>
    <scope>NUCLEOTIDE SEQUENCE [LARGE SCALE GENOMIC DNA]</scope>
    <source>
        <strain evidence="2">F 1598</strain>
    </source>
</reference>
<dbReference type="EMBL" id="KN833138">
    <property type="protein sequence ID" value="KIM72356.1"/>
    <property type="molecule type" value="Genomic_DNA"/>
</dbReference>
<proteinExistence type="predicted"/>
<accession>A0A0C3EX60</accession>
<protein>
    <submittedName>
        <fullName evidence="1">Uncharacterized protein</fullName>
    </submittedName>
</protein>
<evidence type="ECO:0000313" key="2">
    <source>
        <dbReference type="Proteomes" id="UP000054166"/>
    </source>
</evidence>
<sequence length="580" mass="66662">MEKSLAAARTYGVEFMIGHISEEFEGRTYDFEFPYHSPIDWLKSIVTDTTLTPSISWYPIQKFLCRHGDMIRIFDEPNSAKKWWDIQSGLPVCENLPHCFLPLTLWMDKGCVTKRVKKHPIILRAAFLPGKIRNASGNGGRVLIGYMPVINDPGDPADRNSPRTLEYANFKRRVYHKVMGVIFKPMENPSRSGMTLRCGDSIQRVLYPGIPIECLDGEEACSACACHAALANHPCPQCLVHHDLLDLIDRKFIPRTTETMRQVYYNSREAPTKTAAEDILKAHGLHATKNAFWRLNNSDPYNASSYNTLHSDDSGKWGHHLWPLVLDVLQQRGMKGTLAIKSSLHGRGPVGSTKGVYFKLQRYLFMTRVHKKDFKFYKQHATGHVIQDIEQKGEGFLQEVKEAYNQTNGKDAEVQMAKIDKNQEVIARIQMLIDEYDKARQFRDAKDEELPDEEEQQKSAENQCHWSLGAPDRLLTAKALEQLFEQTSPFFRQFDWKLKSFLRKYISADCIVVHTFKHTKWQPSTPIDGCNMLEEVREPQFVMLKYMIRGAHMIPIFCTKEGRFLLNDLIDGDIFLRTGN</sequence>
<organism evidence="1 2">
    <name type="scientific">Piloderma croceum (strain F 1598)</name>
    <dbReference type="NCBI Taxonomy" id="765440"/>
    <lineage>
        <taxon>Eukaryota</taxon>
        <taxon>Fungi</taxon>
        <taxon>Dikarya</taxon>
        <taxon>Basidiomycota</taxon>
        <taxon>Agaricomycotina</taxon>
        <taxon>Agaricomycetes</taxon>
        <taxon>Agaricomycetidae</taxon>
        <taxon>Atheliales</taxon>
        <taxon>Atheliaceae</taxon>
        <taxon>Piloderma</taxon>
    </lineage>
</organism>
<dbReference type="HOGENOM" id="CLU_009122_4_0_1"/>
<dbReference type="Proteomes" id="UP000054166">
    <property type="component" value="Unassembled WGS sequence"/>
</dbReference>
<evidence type="ECO:0000313" key="1">
    <source>
        <dbReference type="EMBL" id="KIM72356.1"/>
    </source>
</evidence>
<keyword evidence="2" id="KW-1185">Reference proteome</keyword>
<reference evidence="1 2" key="1">
    <citation type="submission" date="2014-04" db="EMBL/GenBank/DDBJ databases">
        <authorList>
            <consortium name="DOE Joint Genome Institute"/>
            <person name="Kuo A."/>
            <person name="Tarkka M."/>
            <person name="Buscot F."/>
            <person name="Kohler A."/>
            <person name="Nagy L.G."/>
            <person name="Floudas D."/>
            <person name="Copeland A."/>
            <person name="Barry K.W."/>
            <person name="Cichocki N."/>
            <person name="Veneault-Fourrey C."/>
            <person name="LaButti K."/>
            <person name="Lindquist E.A."/>
            <person name="Lipzen A."/>
            <person name="Lundell T."/>
            <person name="Morin E."/>
            <person name="Murat C."/>
            <person name="Sun H."/>
            <person name="Tunlid A."/>
            <person name="Henrissat B."/>
            <person name="Grigoriev I.V."/>
            <person name="Hibbett D.S."/>
            <person name="Martin F."/>
            <person name="Nordberg H.P."/>
            <person name="Cantor M.N."/>
            <person name="Hua S.X."/>
        </authorList>
    </citation>
    <scope>NUCLEOTIDE SEQUENCE [LARGE SCALE GENOMIC DNA]</scope>
    <source>
        <strain evidence="1 2">F 1598</strain>
    </source>
</reference>